<sequence>MENTERIAGGFFLVVLMLFTVNPLNNDIQALASAAGSAEIVRVIAEIFPIMYVGLMFIIAGFTGYDIF</sequence>
<dbReference type="AlphaFoldDB" id="X1G9Z3"/>
<organism evidence="2">
    <name type="scientific">marine sediment metagenome</name>
    <dbReference type="NCBI Taxonomy" id="412755"/>
    <lineage>
        <taxon>unclassified sequences</taxon>
        <taxon>metagenomes</taxon>
        <taxon>ecological metagenomes</taxon>
    </lineage>
</organism>
<comment type="caution">
    <text evidence="2">The sequence shown here is derived from an EMBL/GenBank/DDBJ whole genome shotgun (WGS) entry which is preliminary data.</text>
</comment>
<evidence type="ECO:0000256" key="1">
    <source>
        <dbReference type="SAM" id="Phobius"/>
    </source>
</evidence>
<evidence type="ECO:0000313" key="2">
    <source>
        <dbReference type="EMBL" id="GAH54736.1"/>
    </source>
</evidence>
<gene>
    <name evidence="2" type="ORF">S03H2_26808</name>
</gene>
<dbReference type="EMBL" id="BARU01015726">
    <property type="protein sequence ID" value="GAH54736.1"/>
    <property type="molecule type" value="Genomic_DNA"/>
</dbReference>
<keyword evidence="1" id="KW-0472">Membrane</keyword>
<protein>
    <submittedName>
        <fullName evidence="2">Uncharacterized protein</fullName>
    </submittedName>
</protein>
<feature type="non-terminal residue" evidence="2">
    <location>
        <position position="68"/>
    </location>
</feature>
<keyword evidence="1" id="KW-0812">Transmembrane</keyword>
<keyword evidence="1" id="KW-1133">Transmembrane helix</keyword>
<feature type="transmembrane region" description="Helical" evidence="1">
    <location>
        <begin position="47"/>
        <end position="65"/>
    </location>
</feature>
<proteinExistence type="predicted"/>
<accession>X1G9Z3</accession>
<reference evidence="2" key="1">
    <citation type="journal article" date="2014" name="Front. Microbiol.">
        <title>High frequency of phylogenetically diverse reductive dehalogenase-homologous genes in deep subseafloor sedimentary metagenomes.</title>
        <authorList>
            <person name="Kawai M."/>
            <person name="Futagami T."/>
            <person name="Toyoda A."/>
            <person name="Takaki Y."/>
            <person name="Nishi S."/>
            <person name="Hori S."/>
            <person name="Arai W."/>
            <person name="Tsubouchi T."/>
            <person name="Morono Y."/>
            <person name="Uchiyama I."/>
            <person name="Ito T."/>
            <person name="Fujiyama A."/>
            <person name="Inagaki F."/>
            <person name="Takami H."/>
        </authorList>
    </citation>
    <scope>NUCLEOTIDE SEQUENCE</scope>
    <source>
        <strain evidence="2">Expedition CK06-06</strain>
    </source>
</reference>
<name>X1G9Z3_9ZZZZ</name>